<dbReference type="EMBL" id="MN740161">
    <property type="protein sequence ID" value="QHT90914.1"/>
    <property type="molecule type" value="Genomic_DNA"/>
</dbReference>
<organism evidence="1">
    <name type="scientific">viral metagenome</name>
    <dbReference type="NCBI Taxonomy" id="1070528"/>
    <lineage>
        <taxon>unclassified sequences</taxon>
        <taxon>metagenomes</taxon>
        <taxon>organismal metagenomes</taxon>
    </lineage>
</organism>
<proteinExistence type="predicted"/>
<dbReference type="AlphaFoldDB" id="A0A6C0ICY4"/>
<evidence type="ECO:0000313" key="1">
    <source>
        <dbReference type="EMBL" id="QHT90914.1"/>
    </source>
</evidence>
<name>A0A6C0ICY4_9ZZZZ</name>
<sequence>MGIHTSAIFYSRGVPNTYNNFAFVAQANNIIPAPMTKYTRSYNFYNRNITNTNIRRIYPWNN</sequence>
<protein>
    <submittedName>
        <fullName evidence="1">Uncharacterized protein</fullName>
    </submittedName>
</protein>
<reference evidence="1" key="1">
    <citation type="journal article" date="2020" name="Nature">
        <title>Giant virus diversity and host interactions through global metagenomics.</title>
        <authorList>
            <person name="Schulz F."/>
            <person name="Roux S."/>
            <person name="Paez-Espino D."/>
            <person name="Jungbluth S."/>
            <person name="Walsh D.A."/>
            <person name="Denef V.J."/>
            <person name="McMahon K.D."/>
            <person name="Konstantinidis K.T."/>
            <person name="Eloe-Fadrosh E.A."/>
            <person name="Kyrpides N.C."/>
            <person name="Woyke T."/>
        </authorList>
    </citation>
    <scope>NUCLEOTIDE SEQUENCE</scope>
    <source>
        <strain evidence="1">GVMAG-M-3300023184-72</strain>
    </source>
</reference>
<accession>A0A6C0ICY4</accession>